<proteinExistence type="predicted"/>
<dbReference type="AlphaFoldDB" id="A0A7T8GRW5"/>
<organism evidence="1 2">
    <name type="scientific">Caligus rogercresseyi</name>
    <name type="common">Sea louse</name>
    <dbReference type="NCBI Taxonomy" id="217165"/>
    <lineage>
        <taxon>Eukaryota</taxon>
        <taxon>Metazoa</taxon>
        <taxon>Ecdysozoa</taxon>
        <taxon>Arthropoda</taxon>
        <taxon>Crustacea</taxon>
        <taxon>Multicrustacea</taxon>
        <taxon>Hexanauplia</taxon>
        <taxon>Copepoda</taxon>
        <taxon>Siphonostomatoida</taxon>
        <taxon>Caligidae</taxon>
        <taxon>Caligus</taxon>
    </lineage>
</organism>
<evidence type="ECO:0000313" key="2">
    <source>
        <dbReference type="Proteomes" id="UP000595437"/>
    </source>
</evidence>
<dbReference type="OrthoDB" id="8027159at2759"/>
<protein>
    <submittedName>
        <fullName evidence="1">Uncharacterized protein</fullName>
    </submittedName>
</protein>
<dbReference type="Proteomes" id="UP000595437">
    <property type="component" value="Chromosome 16"/>
</dbReference>
<gene>
    <name evidence="1" type="ORF">FKW44_021831</name>
</gene>
<keyword evidence="2" id="KW-1185">Reference proteome</keyword>
<sequence length="64" mass="7311">MVDEAYKKLVEQGFAEPVPLVERNPPWSTYVMTSRPVFRMDKATTKVRIVISASMIDPRKSQSP</sequence>
<name>A0A7T8GRW5_CALRO</name>
<accession>A0A7T8GRW5</accession>
<evidence type="ECO:0000313" key="1">
    <source>
        <dbReference type="EMBL" id="QQP36663.1"/>
    </source>
</evidence>
<dbReference type="EMBL" id="CP045905">
    <property type="protein sequence ID" value="QQP36663.1"/>
    <property type="molecule type" value="Genomic_DNA"/>
</dbReference>
<reference evidence="2" key="1">
    <citation type="submission" date="2021-01" db="EMBL/GenBank/DDBJ databases">
        <title>Caligus Genome Assembly.</title>
        <authorList>
            <person name="Gallardo-Escarate C."/>
        </authorList>
    </citation>
    <scope>NUCLEOTIDE SEQUENCE [LARGE SCALE GENOMIC DNA]</scope>
</reference>